<dbReference type="PROSITE" id="PS00627">
    <property type="entry name" value="GHMP_KINASES_ATP"/>
    <property type="match status" value="1"/>
</dbReference>
<keyword evidence="2" id="KW-0808">Transferase</keyword>
<gene>
    <name evidence="9" type="ORF">A3770_01p07850</name>
</gene>
<dbReference type="Pfam" id="PF10509">
    <property type="entry name" value="GalKase_gal_bdg"/>
    <property type="match status" value="1"/>
</dbReference>
<dbReference type="SUPFAM" id="SSF54211">
    <property type="entry name" value="Ribosomal protein S5 domain 2-like"/>
    <property type="match status" value="1"/>
</dbReference>
<dbReference type="EMBL" id="CP031034">
    <property type="protein sequence ID" value="QDZ18267.1"/>
    <property type="molecule type" value="Genomic_DNA"/>
</dbReference>
<dbReference type="GO" id="GO:0005829">
    <property type="term" value="C:cytosol"/>
    <property type="evidence" value="ECO:0007669"/>
    <property type="project" value="TreeGrafter"/>
</dbReference>
<evidence type="ECO:0000259" key="8">
    <source>
        <dbReference type="Pfam" id="PF10509"/>
    </source>
</evidence>
<evidence type="ECO:0000256" key="3">
    <source>
        <dbReference type="ARBA" id="ARBA00022741"/>
    </source>
</evidence>
<evidence type="ECO:0000256" key="1">
    <source>
        <dbReference type="ARBA" id="ARBA00006566"/>
    </source>
</evidence>
<proteinExistence type="inferred from homology"/>
<feature type="domain" description="Galactokinase N-terminal" evidence="8">
    <location>
        <begin position="47"/>
        <end position="95"/>
    </location>
</feature>
<dbReference type="Pfam" id="PF08544">
    <property type="entry name" value="GHMP_kinases_C"/>
    <property type="match status" value="1"/>
</dbReference>
<keyword evidence="4 9" id="KW-0418">Kinase</keyword>
<evidence type="ECO:0000313" key="10">
    <source>
        <dbReference type="Proteomes" id="UP000316726"/>
    </source>
</evidence>
<dbReference type="PROSITE" id="PS00106">
    <property type="entry name" value="GALACTOKINASE"/>
    <property type="match status" value="1"/>
</dbReference>
<evidence type="ECO:0000256" key="2">
    <source>
        <dbReference type="ARBA" id="ARBA00022679"/>
    </source>
</evidence>
<reference evidence="9 10" key="1">
    <citation type="submission" date="2018-07" db="EMBL/GenBank/DDBJ databases">
        <title>The complete nuclear genome of the prasinophyte Chloropicon primus (CCMP1205).</title>
        <authorList>
            <person name="Pombert J.-F."/>
            <person name="Otis C."/>
            <person name="Turmel M."/>
            <person name="Lemieux C."/>
        </authorList>
    </citation>
    <scope>NUCLEOTIDE SEQUENCE [LARGE SCALE GENOMIC DNA]</scope>
    <source>
        <strain evidence="9 10">CCMP1205</strain>
    </source>
</reference>
<keyword evidence="5" id="KW-0067">ATP-binding</keyword>
<feature type="domain" description="GHMP kinase C-terminal" evidence="7">
    <location>
        <begin position="410"/>
        <end position="483"/>
    </location>
</feature>
<dbReference type="SUPFAM" id="SSF55060">
    <property type="entry name" value="GHMP Kinase, C-terminal domain"/>
    <property type="match status" value="1"/>
</dbReference>
<dbReference type="InterPro" id="IPR013750">
    <property type="entry name" value="GHMP_kinase_C_dom"/>
</dbReference>
<dbReference type="InterPro" id="IPR019539">
    <property type="entry name" value="GalKase_N"/>
</dbReference>
<keyword evidence="10" id="KW-1185">Reference proteome</keyword>
<dbReference type="Gene3D" id="1.20.1440.340">
    <property type="match status" value="1"/>
</dbReference>
<evidence type="ECO:0000256" key="5">
    <source>
        <dbReference type="ARBA" id="ARBA00022840"/>
    </source>
</evidence>
<dbReference type="GO" id="GO:0005524">
    <property type="term" value="F:ATP binding"/>
    <property type="evidence" value="ECO:0007669"/>
    <property type="project" value="UniProtKB-KW"/>
</dbReference>
<organism evidence="9 10">
    <name type="scientific">Chloropicon primus</name>
    <dbReference type="NCBI Taxonomy" id="1764295"/>
    <lineage>
        <taxon>Eukaryota</taxon>
        <taxon>Viridiplantae</taxon>
        <taxon>Chlorophyta</taxon>
        <taxon>Chloropicophyceae</taxon>
        <taxon>Chloropicales</taxon>
        <taxon>Chloropicaceae</taxon>
        <taxon>Chloropicon</taxon>
    </lineage>
</organism>
<sequence length="514" mass="57514">MDLEIASEVDKARMKDTVPQIHIRRLEHVYDFSELTDQRNRYANLREEFKKLHGAEPDFIARAPGRVNLIGEHIDYEGYSVLPMALSLDVIVACGMRSEAHIHVSNVSKEVDAEDPTKPKYEAGILSIDPREPVKRGSWLSYVQAAYKGVLEYFMWKHRDNKAEILWPRQKGMNLMVDGRVPQGSGLSSSSALVCAIAIAVMHIKKMSFTKAEIAEFCRECEKYVGTQSGGMDQAISLMGEKGFAKLIDFNPVKAHSVPLPLGGIFVIANTVVASLKAKAPESKYNLRVVECTLAAVVLALALDVPKGEALKLKTLKEVQERMGDKKDSPLVVLEEKMHAEPYDRAELEPLMGVKLEALFKDNEDFLKAVKYGDANKGFQLYNRALHVYSEAARVYKIRQLCADDSKDKFQSIGRLMTESHRSCKTLYDCSSPELDELVKLAIENGAYGARLTGAGWGGCIVAYVSENTKNRFIEEIYRSYYKKNLDSGKFERSQLRDCIFPSKPSPGACIIPL</sequence>
<dbReference type="InterPro" id="IPR006206">
    <property type="entry name" value="Mevalonate/galactokinase"/>
</dbReference>
<dbReference type="InterPro" id="IPR019741">
    <property type="entry name" value="Galactokinase_CS"/>
</dbReference>
<dbReference type="PANTHER" id="PTHR10457">
    <property type="entry name" value="MEVALONATE KINASE/GALACTOKINASE"/>
    <property type="match status" value="1"/>
</dbReference>
<accession>A0A5B8MCT3</accession>
<dbReference type="InterPro" id="IPR000705">
    <property type="entry name" value="Galactokinase"/>
</dbReference>
<dbReference type="InterPro" id="IPR006203">
    <property type="entry name" value="GHMP_knse_ATP-bd_CS"/>
</dbReference>
<dbReference type="AlphaFoldDB" id="A0A5B8MCT3"/>
<dbReference type="PIRSF" id="PIRSF000530">
    <property type="entry name" value="Galactokinase"/>
    <property type="match status" value="1"/>
</dbReference>
<evidence type="ECO:0000256" key="4">
    <source>
        <dbReference type="ARBA" id="ARBA00022777"/>
    </source>
</evidence>
<evidence type="ECO:0000313" key="9">
    <source>
        <dbReference type="EMBL" id="QDZ18267.1"/>
    </source>
</evidence>
<feature type="domain" description="GHMP kinase N-terminal" evidence="6">
    <location>
        <begin position="161"/>
        <end position="240"/>
    </location>
</feature>
<dbReference type="PRINTS" id="PR00959">
    <property type="entry name" value="MEVGALKINASE"/>
</dbReference>
<dbReference type="Pfam" id="PF00288">
    <property type="entry name" value="GHMP_kinases_N"/>
    <property type="match status" value="1"/>
</dbReference>
<dbReference type="NCBIfam" id="TIGR00131">
    <property type="entry name" value="gal_kin"/>
    <property type="match status" value="1"/>
</dbReference>
<dbReference type="GO" id="GO:0006012">
    <property type="term" value="P:galactose metabolic process"/>
    <property type="evidence" value="ECO:0007669"/>
    <property type="project" value="InterPro"/>
</dbReference>
<dbReference type="PRINTS" id="PR00473">
    <property type="entry name" value="GALCTOKINASE"/>
</dbReference>
<evidence type="ECO:0000259" key="6">
    <source>
        <dbReference type="Pfam" id="PF00288"/>
    </source>
</evidence>
<dbReference type="InterPro" id="IPR006204">
    <property type="entry name" value="GHMP_kinase_N_dom"/>
</dbReference>
<dbReference type="PANTHER" id="PTHR10457:SF7">
    <property type="entry name" value="GALACTOKINASE-RELATED"/>
    <property type="match status" value="1"/>
</dbReference>
<evidence type="ECO:0000259" key="7">
    <source>
        <dbReference type="Pfam" id="PF08544"/>
    </source>
</evidence>
<protein>
    <submittedName>
        <fullName evidence="9">Galactokinase</fullName>
    </submittedName>
</protein>
<dbReference type="InterPro" id="IPR020568">
    <property type="entry name" value="Ribosomal_Su5_D2-typ_SF"/>
</dbReference>
<dbReference type="InterPro" id="IPR014721">
    <property type="entry name" value="Ribsml_uS5_D2-typ_fold_subgr"/>
</dbReference>
<dbReference type="OrthoDB" id="187738at2759"/>
<keyword evidence="3" id="KW-0547">Nucleotide-binding</keyword>
<dbReference type="GO" id="GO:0004335">
    <property type="term" value="F:galactokinase activity"/>
    <property type="evidence" value="ECO:0007669"/>
    <property type="project" value="InterPro"/>
</dbReference>
<dbReference type="InterPro" id="IPR036554">
    <property type="entry name" value="GHMP_kinase_C_sf"/>
</dbReference>
<dbReference type="Gene3D" id="3.30.230.10">
    <property type="match status" value="1"/>
</dbReference>
<dbReference type="Proteomes" id="UP000316726">
    <property type="component" value="Chromosome 1"/>
</dbReference>
<comment type="similarity">
    <text evidence="1">Belongs to the GHMP kinase family. GalK subfamily.</text>
</comment>
<dbReference type="STRING" id="1764295.A0A5B8MCT3"/>
<dbReference type="Gene3D" id="3.30.70.3170">
    <property type="match status" value="1"/>
</dbReference>
<name>A0A5B8MCT3_9CHLO</name>